<evidence type="ECO:0000313" key="1">
    <source>
        <dbReference type="EMBL" id="CAG6579572.1"/>
    </source>
</evidence>
<organism evidence="1">
    <name type="scientific">Culex pipiens</name>
    <name type="common">House mosquito</name>
    <dbReference type="NCBI Taxonomy" id="7175"/>
    <lineage>
        <taxon>Eukaryota</taxon>
        <taxon>Metazoa</taxon>
        <taxon>Ecdysozoa</taxon>
        <taxon>Arthropoda</taxon>
        <taxon>Hexapoda</taxon>
        <taxon>Insecta</taxon>
        <taxon>Pterygota</taxon>
        <taxon>Neoptera</taxon>
        <taxon>Endopterygota</taxon>
        <taxon>Diptera</taxon>
        <taxon>Nematocera</taxon>
        <taxon>Culicoidea</taxon>
        <taxon>Culicidae</taxon>
        <taxon>Culicinae</taxon>
        <taxon>Culicini</taxon>
        <taxon>Culex</taxon>
        <taxon>Culex</taxon>
    </lineage>
</organism>
<name>A0A8D8K131_CULPI</name>
<protein>
    <submittedName>
        <fullName evidence="1">(northern house mosquito) hypothetical protein</fullName>
    </submittedName>
</protein>
<proteinExistence type="predicted"/>
<reference evidence="1" key="1">
    <citation type="submission" date="2021-05" db="EMBL/GenBank/DDBJ databases">
        <authorList>
            <person name="Alioto T."/>
            <person name="Alioto T."/>
            <person name="Gomez Garrido J."/>
        </authorList>
    </citation>
    <scope>NUCLEOTIDE SEQUENCE</scope>
</reference>
<dbReference type="EMBL" id="HBUE01196293">
    <property type="protein sequence ID" value="CAG6527849.1"/>
    <property type="molecule type" value="Transcribed_RNA"/>
</dbReference>
<sequence>MPSYRQNSLVVDLNVLPSIPDIEIIRMFLTKDVALDFSKVRNLQLNISMNQVIIEMATPDQAAEIAGTHSAKHYIIYEKKKFYIPLYVEDDSTPVKVHDLPPNMPNHLIAAQLQQYGKVTSIHDEVWRDFFPGIPNGVRVVRIKLEKPIPSFLKIDGLLAYIVYPNQKKTCRHCSRKLHPGQKCTSTKTKVTTTTPLDADKTKIVNNEEAPITTTLYSSSNYTPIRDIEADHYNYKEQREKQQIQQQFITSPAKTIANKLEANEWTIQKPKPKRRLTKIV</sequence>
<dbReference type="PANTHER" id="PTHR46486">
    <property type="entry name" value="CCHC-TYPE DOMAIN-CONTAINING PROTEIN"/>
    <property type="match status" value="1"/>
</dbReference>
<dbReference type="PANTHER" id="PTHR46486:SF1">
    <property type="entry name" value="CCHC-TYPE DOMAIN-CONTAINING PROTEIN"/>
    <property type="match status" value="1"/>
</dbReference>
<dbReference type="AlphaFoldDB" id="A0A8D8K131"/>
<dbReference type="EMBL" id="HBUE01302291">
    <property type="protein sequence ID" value="CAG6579572.1"/>
    <property type="molecule type" value="Transcribed_RNA"/>
</dbReference>
<accession>A0A8D8K131</accession>